<sequence length="413" mass="43851">MRPKLNAGPKPNVVNAGPKPDVGLKLNTVNAGPKPDVRPNHDAVNAGPEPDAVPKLKVEPKPNAVNAGPKPDVVNAGPEPDAGLKPNTRPKPNAVNAEPKPDAVNAGPEPDTGPKLKAGLKPNAINVGPKPDAGWKPKSGAEPDVVNAGPKPNVVNAGPEPGARLKPNAGPKPYAVNAGSEPDARLKPNAINACPIEKCKKCKSKGSMLRNNAERCKAEAVCTVQTGWKGTGPVGWARRERIGPGAGELGREGAAARPKQRASWASEGVGPCVQTDRVEFQAGRNGSSKLGRITSAGLDWIERAGPTQLGWTCTNKEMDRAREEENAGEDDDGRRGGFLANAGGDFHPWAPRRRRGRQRRAPPGLRRARGSVTRLGLVRDRADFRDSTRFCLNFPARYFRAQSPEIGGIEREK</sequence>
<evidence type="ECO:0000256" key="1">
    <source>
        <dbReference type="SAM" id="MobiDB-lite"/>
    </source>
</evidence>
<gene>
    <name evidence="2" type="ORF">CDL15_Pgr011667</name>
</gene>
<accession>A0A218WY21</accession>
<dbReference type="AlphaFoldDB" id="A0A218WY21"/>
<reference evidence="3" key="1">
    <citation type="journal article" date="2017" name="Plant J.">
        <title>The pomegranate (Punica granatum L.) genome and the genomics of punicalagin biosynthesis.</title>
        <authorList>
            <person name="Qin G."/>
            <person name="Xu C."/>
            <person name="Ming R."/>
            <person name="Tang H."/>
            <person name="Guyot R."/>
            <person name="Kramer E.M."/>
            <person name="Hu Y."/>
            <person name="Yi X."/>
            <person name="Qi Y."/>
            <person name="Xu X."/>
            <person name="Gao Z."/>
            <person name="Pan H."/>
            <person name="Jian J."/>
            <person name="Tian Y."/>
            <person name="Yue Z."/>
            <person name="Xu Y."/>
        </authorList>
    </citation>
    <scope>NUCLEOTIDE SEQUENCE [LARGE SCALE GENOMIC DNA]</scope>
    <source>
        <strain evidence="3">cv. Dabenzi</strain>
    </source>
</reference>
<feature type="compositionally biased region" description="Basic residues" evidence="1">
    <location>
        <begin position="350"/>
        <end position="360"/>
    </location>
</feature>
<dbReference type="Proteomes" id="UP000197138">
    <property type="component" value="Unassembled WGS sequence"/>
</dbReference>
<feature type="region of interest" description="Disordered" evidence="1">
    <location>
        <begin position="321"/>
        <end position="368"/>
    </location>
</feature>
<evidence type="ECO:0000313" key="2">
    <source>
        <dbReference type="EMBL" id="OWM76942.1"/>
    </source>
</evidence>
<proteinExistence type="predicted"/>
<feature type="region of interest" description="Disordered" evidence="1">
    <location>
        <begin position="245"/>
        <end position="268"/>
    </location>
</feature>
<dbReference type="EMBL" id="MTKT01002940">
    <property type="protein sequence ID" value="OWM76942.1"/>
    <property type="molecule type" value="Genomic_DNA"/>
</dbReference>
<evidence type="ECO:0000313" key="3">
    <source>
        <dbReference type="Proteomes" id="UP000197138"/>
    </source>
</evidence>
<protein>
    <submittedName>
        <fullName evidence="2">Uncharacterized protein</fullName>
    </submittedName>
</protein>
<name>A0A218WY21_PUNGR</name>
<comment type="caution">
    <text evidence="2">The sequence shown here is derived from an EMBL/GenBank/DDBJ whole genome shotgun (WGS) entry which is preliminary data.</text>
</comment>
<organism evidence="2 3">
    <name type="scientific">Punica granatum</name>
    <name type="common">Pomegranate</name>
    <dbReference type="NCBI Taxonomy" id="22663"/>
    <lineage>
        <taxon>Eukaryota</taxon>
        <taxon>Viridiplantae</taxon>
        <taxon>Streptophyta</taxon>
        <taxon>Embryophyta</taxon>
        <taxon>Tracheophyta</taxon>
        <taxon>Spermatophyta</taxon>
        <taxon>Magnoliopsida</taxon>
        <taxon>eudicotyledons</taxon>
        <taxon>Gunneridae</taxon>
        <taxon>Pentapetalae</taxon>
        <taxon>rosids</taxon>
        <taxon>malvids</taxon>
        <taxon>Myrtales</taxon>
        <taxon>Lythraceae</taxon>
        <taxon>Punica</taxon>
    </lineage>
</organism>
<feature type="region of interest" description="Disordered" evidence="1">
    <location>
        <begin position="1"/>
        <end position="187"/>
    </location>
</feature>